<dbReference type="Proteomes" id="UP001442841">
    <property type="component" value="Chromosome"/>
</dbReference>
<organism evidence="2 3">
    <name type="scientific">Ammonicoccus fulvus</name>
    <dbReference type="NCBI Taxonomy" id="3138240"/>
    <lineage>
        <taxon>Bacteria</taxon>
        <taxon>Bacillati</taxon>
        <taxon>Actinomycetota</taxon>
        <taxon>Actinomycetes</taxon>
        <taxon>Propionibacteriales</taxon>
        <taxon>Propionibacteriaceae</taxon>
        <taxon>Ammonicoccus</taxon>
    </lineage>
</organism>
<dbReference type="Pfam" id="PF01814">
    <property type="entry name" value="Hemerythrin"/>
    <property type="match status" value="1"/>
</dbReference>
<feature type="domain" description="Hemerythrin-like" evidence="1">
    <location>
        <begin position="6"/>
        <end position="120"/>
    </location>
</feature>
<protein>
    <submittedName>
        <fullName evidence="2">Hemerythrin domain-containing protein</fullName>
    </submittedName>
</protein>
<evidence type="ECO:0000313" key="2">
    <source>
        <dbReference type="EMBL" id="XAN07025.1"/>
    </source>
</evidence>
<accession>A0ABZ3FPC4</accession>
<dbReference type="Gene3D" id="1.20.120.520">
    <property type="entry name" value="nmb1532 protein domain like"/>
    <property type="match status" value="1"/>
</dbReference>
<dbReference type="InterPro" id="IPR012312">
    <property type="entry name" value="Hemerythrin-like"/>
</dbReference>
<name>A0ABZ3FPC4_9ACTN</name>
<dbReference type="RefSeq" id="WP_425308472.1">
    <property type="nucleotide sequence ID" value="NZ_CP154795.1"/>
</dbReference>
<sequence length="154" mass="17085">MTPSGEQLKHDHRVIDEGFARFAAAARAGRWETGSLIEAIRRLRLHIWVEEEIYFPPLREAGLMGPIMVMLKEHGLIWSHLEALEHLAGEAADLPAALAEWEELVIVLDQHNAKEETILYVTGDRILQADVSDQVAVGLDSDLPAGWSSAMATI</sequence>
<proteinExistence type="predicted"/>
<gene>
    <name evidence="2" type="ORF">AADG42_06845</name>
</gene>
<evidence type="ECO:0000259" key="1">
    <source>
        <dbReference type="Pfam" id="PF01814"/>
    </source>
</evidence>
<evidence type="ECO:0000313" key="3">
    <source>
        <dbReference type="Proteomes" id="UP001442841"/>
    </source>
</evidence>
<reference evidence="2 3" key="1">
    <citation type="submission" date="2024-04" db="EMBL/GenBank/DDBJ databases">
        <title>Isolation of an actinomycete strain from pig manure.</title>
        <authorList>
            <person name="Gong T."/>
            <person name="Yu Z."/>
            <person name="An M."/>
            <person name="Wei C."/>
            <person name="Yang W."/>
            <person name="Liu L."/>
        </authorList>
    </citation>
    <scope>NUCLEOTIDE SEQUENCE [LARGE SCALE GENOMIC DNA]</scope>
    <source>
        <strain evidence="2 3">ZF39</strain>
    </source>
</reference>
<keyword evidence="3" id="KW-1185">Reference proteome</keyword>
<dbReference type="EMBL" id="CP154795">
    <property type="protein sequence ID" value="XAN07025.1"/>
    <property type="molecule type" value="Genomic_DNA"/>
</dbReference>